<feature type="non-terminal residue" evidence="3">
    <location>
        <position position="1"/>
    </location>
</feature>
<organism evidence="3">
    <name type="scientific">marine sediment metagenome</name>
    <dbReference type="NCBI Taxonomy" id="412755"/>
    <lineage>
        <taxon>unclassified sequences</taxon>
        <taxon>metagenomes</taxon>
        <taxon>ecological metagenomes</taxon>
    </lineage>
</organism>
<dbReference type="GO" id="GO:0003677">
    <property type="term" value="F:DNA binding"/>
    <property type="evidence" value="ECO:0007669"/>
    <property type="project" value="InterPro"/>
</dbReference>
<dbReference type="SMART" id="SM00496">
    <property type="entry name" value="IENR2"/>
    <property type="match status" value="2"/>
</dbReference>
<feature type="domain" description="Nuclease associated modular" evidence="2">
    <location>
        <begin position="1"/>
        <end position="16"/>
    </location>
</feature>
<proteinExistence type="predicted"/>
<comment type="caution">
    <text evidence="3">The sequence shown here is derived from an EMBL/GenBank/DDBJ whole genome shotgun (WGS) entry which is preliminary data.</text>
</comment>
<dbReference type="SUPFAM" id="SSF64496">
    <property type="entry name" value="DNA-binding domain of intron-encoded endonucleases"/>
    <property type="match status" value="1"/>
</dbReference>
<dbReference type="InterPro" id="IPR003615">
    <property type="entry name" value="HNH_nuc"/>
</dbReference>
<sequence length="161" mass="18409">GQEHTDESRRKMSVAHQGQSFSPDRRANMGHPMTEQNRVALSLRMQGNQYNRGNRHSQETRAKMSASHIGLPFSLARRVALSDSHFIHLTDDGYANAKFLGRWVSTLRLAYTYYHGPIPKGKLICPRNGDQLDCSKENLEAMTKREHFSSHVYRPIERMAA</sequence>
<dbReference type="EMBL" id="LAZR01030089">
    <property type="protein sequence ID" value="KKL57663.1"/>
    <property type="molecule type" value="Genomic_DNA"/>
</dbReference>
<dbReference type="InterPro" id="IPR044925">
    <property type="entry name" value="His-Me_finger_sf"/>
</dbReference>
<dbReference type="Pfam" id="PF07460">
    <property type="entry name" value="NUMOD3"/>
    <property type="match status" value="2"/>
</dbReference>
<gene>
    <name evidence="3" type="ORF">LCGC14_2233190</name>
</gene>
<dbReference type="Gene3D" id="3.90.75.20">
    <property type="match status" value="1"/>
</dbReference>
<protein>
    <recommendedName>
        <fullName evidence="2">Nuclease associated modular domain-containing protein</fullName>
    </recommendedName>
</protein>
<evidence type="ECO:0000259" key="2">
    <source>
        <dbReference type="SMART" id="SM00496"/>
    </source>
</evidence>
<evidence type="ECO:0000256" key="1">
    <source>
        <dbReference type="SAM" id="MobiDB-lite"/>
    </source>
</evidence>
<dbReference type="InterPro" id="IPR003611">
    <property type="entry name" value="NUMOD3"/>
</dbReference>
<accession>A0A0F9D7D7</accession>
<feature type="compositionally biased region" description="Basic and acidic residues" evidence="1">
    <location>
        <begin position="1"/>
        <end position="10"/>
    </location>
</feature>
<evidence type="ECO:0000313" key="3">
    <source>
        <dbReference type="EMBL" id="KKL57663.1"/>
    </source>
</evidence>
<feature type="domain" description="Nuclease associated modular" evidence="2">
    <location>
        <begin position="52"/>
        <end position="68"/>
    </location>
</feature>
<dbReference type="AlphaFoldDB" id="A0A0F9D7D7"/>
<name>A0A0F9D7D7_9ZZZZ</name>
<reference evidence="3" key="1">
    <citation type="journal article" date="2015" name="Nature">
        <title>Complex archaea that bridge the gap between prokaryotes and eukaryotes.</title>
        <authorList>
            <person name="Spang A."/>
            <person name="Saw J.H."/>
            <person name="Jorgensen S.L."/>
            <person name="Zaremba-Niedzwiedzka K."/>
            <person name="Martijn J."/>
            <person name="Lind A.E."/>
            <person name="van Eijk R."/>
            <person name="Schleper C."/>
            <person name="Guy L."/>
            <person name="Ettema T.J."/>
        </authorList>
    </citation>
    <scope>NUCLEOTIDE SEQUENCE</scope>
</reference>
<dbReference type="SUPFAM" id="SSF54060">
    <property type="entry name" value="His-Me finger endonucleases"/>
    <property type="match status" value="1"/>
</dbReference>
<dbReference type="Pfam" id="PF13392">
    <property type="entry name" value="HNH_3"/>
    <property type="match status" value="1"/>
</dbReference>
<feature type="region of interest" description="Disordered" evidence="1">
    <location>
        <begin position="1"/>
        <end position="31"/>
    </location>
</feature>